<proteinExistence type="predicted"/>
<evidence type="ECO:0000313" key="2">
    <source>
        <dbReference type="EMBL" id="APG26250.1"/>
    </source>
</evidence>
<evidence type="ECO:0000259" key="1">
    <source>
        <dbReference type="Pfam" id="PF09500"/>
    </source>
</evidence>
<organism evidence="2 3">
    <name type="scientific">Syntrophotalea acetylenica</name>
    <name type="common">Pelobacter acetylenicus</name>
    <dbReference type="NCBI Taxonomy" id="29542"/>
    <lineage>
        <taxon>Bacteria</taxon>
        <taxon>Pseudomonadati</taxon>
        <taxon>Thermodesulfobacteriota</taxon>
        <taxon>Desulfuromonadia</taxon>
        <taxon>Desulfuromonadales</taxon>
        <taxon>Syntrophotaleaceae</taxon>
        <taxon>Syntrophotalea</taxon>
    </lineage>
</organism>
<dbReference type="NCBIfam" id="TIGR02447">
    <property type="entry name" value="yiiD_Cterm"/>
    <property type="match status" value="1"/>
</dbReference>
<evidence type="ECO:0000313" key="3">
    <source>
        <dbReference type="Proteomes" id="UP000182264"/>
    </source>
</evidence>
<dbReference type="STRING" id="29542.A6070_01390"/>
<protein>
    <recommendedName>
        <fullName evidence="1">Thioesterase putative domain-containing protein</fullName>
    </recommendedName>
</protein>
<dbReference type="AlphaFoldDB" id="A0A1L3GK30"/>
<gene>
    <name evidence="2" type="ORF">A7E75_07430</name>
</gene>
<dbReference type="Gene3D" id="3.10.129.10">
    <property type="entry name" value="Hotdog Thioesterase"/>
    <property type="match status" value="1"/>
</dbReference>
<name>A0A1L3GK30_SYNAC</name>
<reference evidence="2 3" key="1">
    <citation type="journal article" date="2017" name="Genome Announc.">
        <title>Complete Genome Sequences of Two Acetylene-Fermenting Pelobacter acetylenicus Strains.</title>
        <authorList>
            <person name="Sutton J.M."/>
            <person name="Baesman S.M."/>
            <person name="Fierst J.L."/>
            <person name="Poret-Peterson A.T."/>
            <person name="Oremland R.S."/>
            <person name="Dunlap D.S."/>
            <person name="Akob D.M."/>
        </authorList>
    </citation>
    <scope>NUCLEOTIDE SEQUENCE [LARGE SCALE GENOMIC DNA]</scope>
    <source>
        <strain evidence="2 3">DSM 3247</strain>
    </source>
</reference>
<dbReference type="InterPro" id="IPR029069">
    <property type="entry name" value="HotDog_dom_sf"/>
</dbReference>
<dbReference type="EMBL" id="CP015518">
    <property type="protein sequence ID" value="APG26250.1"/>
    <property type="molecule type" value="Genomic_DNA"/>
</dbReference>
<dbReference type="InterPro" id="IPR012660">
    <property type="entry name" value="YiiD_C"/>
</dbReference>
<accession>A0A1L3GK30</accession>
<keyword evidence="3" id="KW-1185">Reference proteome</keyword>
<dbReference type="Pfam" id="PF09500">
    <property type="entry name" value="YiiD_C"/>
    <property type="match status" value="1"/>
</dbReference>
<sequence>MNERFWLQIPVTRHMGLRITAWDGRTLRMDAPLAPNLNDKGTGFAGSLATLVTFAGWALATLLAEDAASCPCEVAVFESDMQYIAPVTGDFYALVPVPDEDGRCSFERSLLQRGRARIALTASIFQEGEEKVRYRGKYAVRRKGAG</sequence>
<feature type="domain" description="Thioesterase putative" evidence="1">
    <location>
        <begin position="4"/>
        <end position="141"/>
    </location>
</feature>
<dbReference type="Proteomes" id="UP000182264">
    <property type="component" value="Chromosome"/>
</dbReference>
<dbReference type="SUPFAM" id="SSF54637">
    <property type="entry name" value="Thioesterase/thiol ester dehydrase-isomerase"/>
    <property type="match status" value="1"/>
</dbReference>